<sequence>MDSSARVNPVAEAIDGATGDWSMSGDAMRWSPDLAERAPAGGELGGVDSGAGVGSALGLDVLGVRRLVSDALTSLGTVAADVATELRALTRGSPSDPPED</sequence>
<dbReference type="AlphaFoldDB" id="A0A4Q7Y900"/>
<evidence type="ECO:0000313" key="1">
    <source>
        <dbReference type="EMBL" id="RZU32529.1"/>
    </source>
</evidence>
<proteinExistence type="predicted"/>
<accession>A0A4Q7Y900</accession>
<dbReference type="RefSeq" id="WP_104527949.1">
    <property type="nucleotide sequence ID" value="NZ_POQT01000009.1"/>
</dbReference>
<organism evidence="1 2">
    <name type="scientific">Blastococcus saxobsidens</name>
    <dbReference type="NCBI Taxonomy" id="138336"/>
    <lineage>
        <taxon>Bacteria</taxon>
        <taxon>Bacillati</taxon>
        <taxon>Actinomycetota</taxon>
        <taxon>Actinomycetes</taxon>
        <taxon>Geodermatophilales</taxon>
        <taxon>Geodermatophilaceae</taxon>
        <taxon>Blastococcus</taxon>
    </lineage>
</organism>
<reference evidence="1 2" key="1">
    <citation type="submission" date="2019-02" db="EMBL/GenBank/DDBJ databases">
        <title>Sequencing the genomes of 1000 actinobacteria strains.</title>
        <authorList>
            <person name="Klenk H.-P."/>
        </authorList>
    </citation>
    <scope>NUCLEOTIDE SEQUENCE [LARGE SCALE GENOMIC DNA]</scope>
    <source>
        <strain evidence="1 2">DSM 44509</strain>
    </source>
</reference>
<protein>
    <submittedName>
        <fullName evidence="1">Uncharacterized protein</fullName>
    </submittedName>
</protein>
<keyword evidence="2" id="KW-1185">Reference proteome</keyword>
<evidence type="ECO:0000313" key="2">
    <source>
        <dbReference type="Proteomes" id="UP000292507"/>
    </source>
</evidence>
<dbReference type="OrthoDB" id="5197276at2"/>
<comment type="caution">
    <text evidence="1">The sequence shown here is derived from an EMBL/GenBank/DDBJ whole genome shotgun (WGS) entry which is preliminary data.</text>
</comment>
<dbReference type="Proteomes" id="UP000292507">
    <property type="component" value="Unassembled WGS sequence"/>
</dbReference>
<dbReference type="EMBL" id="SHKV01000001">
    <property type="protein sequence ID" value="RZU32529.1"/>
    <property type="molecule type" value="Genomic_DNA"/>
</dbReference>
<name>A0A4Q7Y900_9ACTN</name>
<gene>
    <name evidence="1" type="ORF">BKA19_2224</name>
</gene>